<sequence length="120" mass="13855">MGQRTTEFGTIVEIESAKLKELWKQWDDLQNEYLEQGVEVFGPEKFGEAAELVKGKRKGFKMEMELIDGEFSTTVQELKEEIEDLSKADLQKMKSSEKELEIMIKREQAKMLASIAQADY</sequence>
<organism evidence="1 2">
    <name type="scientific">Glarea lozoyensis (strain ATCC 74030 / MF5533)</name>
    <dbReference type="NCBI Taxonomy" id="1104152"/>
    <lineage>
        <taxon>Eukaryota</taxon>
        <taxon>Fungi</taxon>
        <taxon>Dikarya</taxon>
        <taxon>Ascomycota</taxon>
        <taxon>Pezizomycotina</taxon>
        <taxon>Leotiomycetes</taxon>
        <taxon>Helotiales</taxon>
        <taxon>Helotiaceae</taxon>
        <taxon>Glarea</taxon>
    </lineage>
</organism>
<name>H0ENE9_GLAL7</name>
<dbReference type="AlphaFoldDB" id="H0ENE9"/>
<protein>
    <submittedName>
        <fullName evidence="1">Uncharacterized protein</fullName>
    </submittedName>
</protein>
<keyword evidence="2" id="KW-1185">Reference proteome</keyword>
<dbReference type="Proteomes" id="UP000005446">
    <property type="component" value="Unassembled WGS sequence"/>
</dbReference>
<gene>
    <name evidence="1" type="ORF">M7I_4152</name>
</gene>
<dbReference type="EMBL" id="AGUE01000101">
    <property type="protein sequence ID" value="EHL00070.1"/>
    <property type="molecule type" value="Genomic_DNA"/>
</dbReference>
<dbReference type="InParanoid" id="H0ENE9"/>
<evidence type="ECO:0000313" key="2">
    <source>
        <dbReference type="Proteomes" id="UP000005446"/>
    </source>
</evidence>
<proteinExistence type="predicted"/>
<evidence type="ECO:0000313" key="1">
    <source>
        <dbReference type="EMBL" id="EHL00070.1"/>
    </source>
</evidence>
<dbReference type="OrthoDB" id="5341143at2759"/>
<reference evidence="1 2" key="1">
    <citation type="journal article" date="2012" name="Eukaryot. Cell">
        <title>Genome sequence of the fungus Glarea lozoyensis: the first genome sequence of a species from the Helotiaceae family.</title>
        <authorList>
            <person name="Youssar L."/>
            <person name="Gruening B.A."/>
            <person name="Erxleben A."/>
            <person name="Guenther S."/>
            <person name="Huettel W."/>
        </authorList>
    </citation>
    <scope>NUCLEOTIDE SEQUENCE [LARGE SCALE GENOMIC DNA]</scope>
    <source>
        <strain evidence="2">ATCC 74030 / MF5533</strain>
    </source>
</reference>
<dbReference type="HOGENOM" id="CLU_2049916_0_0_1"/>
<accession>H0ENE9</accession>
<comment type="caution">
    <text evidence="1">The sequence shown here is derived from an EMBL/GenBank/DDBJ whole genome shotgun (WGS) entry which is preliminary data.</text>
</comment>